<sequence>MGLGRKDWLEYFEDFMKGPQVTDPGQQLIALRNLFGKEVGQIIKELLTDSPFSYQDWREALNSNFLHKRNIDYERYSFNLASQEKDESMGEFILQLKCLAQYCAFDSFTTEDALRLLILEECQSKSLRRRLLKKRHSLDEIEEMTRIKQKNMQRTWKQER</sequence>
<comment type="caution">
    <text evidence="1">The sequence shown here is derived from an EMBL/GenBank/DDBJ whole genome shotgun (WGS) entry which is preliminary data.</text>
</comment>
<gene>
    <name evidence="1" type="ORF">NDU88_007167</name>
</gene>
<protein>
    <recommendedName>
        <fullName evidence="3">Retrotransposon gag domain-containing protein</fullName>
    </recommendedName>
</protein>
<dbReference type="AlphaFoldDB" id="A0AAV7N3J2"/>
<dbReference type="Proteomes" id="UP001066276">
    <property type="component" value="Chromosome 9"/>
</dbReference>
<dbReference type="EMBL" id="JANPWB010000013">
    <property type="protein sequence ID" value="KAJ1109809.1"/>
    <property type="molecule type" value="Genomic_DNA"/>
</dbReference>
<organism evidence="1 2">
    <name type="scientific">Pleurodeles waltl</name>
    <name type="common">Iberian ribbed newt</name>
    <dbReference type="NCBI Taxonomy" id="8319"/>
    <lineage>
        <taxon>Eukaryota</taxon>
        <taxon>Metazoa</taxon>
        <taxon>Chordata</taxon>
        <taxon>Craniata</taxon>
        <taxon>Vertebrata</taxon>
        <taxon>Euteleostomi</taxon>
        <taxon>Amphibia</taxon>
        <taxon>Batrachia</taxon>
        <taxon>Caudata</taxon>
        <taxon>Salamandroidea</taxon>
        <taxon>Salamandridae</taxon>
        <taxon>Pleurodelinae</taxon>
        <taxon>Pleurodeles</taxon>
    </lineage>
</organism>
<reference evidence="1" key="1">
    <citation type="journal article" date="2022" name="bioRxiv">
        <title>Sequencing and chromosome-scale assembly of the giantPleurodeles waltlgenome.</title>
        <authorList>
            <person name="Brown T."/>
            <person name="Elewa A."/>
            <person name="Iarovenko S."/>
            <person name="Subramanian E."/>
            <person name="Araus A.J."/>
            <person name="Petzold A."/>
            <person name="Susuki M."/>
            <person name="Suzuki K.-i.T."/>
            <person name="Hayashi T."/>
            <person name="Toyoda A."/>
            <person name="Oliveira C."/>
            <person name="Osipova E."/>
            <person name="Leigh N.D."/>
            <person name="Simon A."/>
            <person name="Yun M.H."/>
        </authorList>
    </citation>
    <scope>NUCLEOTIDE SEQUENCE</scope>
    <source>
        <strain evidence="1">20211129_DDA</strain>
        <tissue evidence="1">Liver</tissue>
    </source>
</reference>
<keyword evidence="2" id="KW-1185">Reference proteome</keyword>
<dbReference type="PANTHER" id="PTHR33198:SF20">
    <property type="entry name" value="RETROTRANSPOSON GAG DOMAIN-CONTAINING PROTEIN"/>
    <property type="match status" value="1"/>
</dbReference>
<dbReference type="PANTHER" id="PTHR33198">
    <property type="entry name" value="ANK_REP_REGION DOMAIN-CONTAINING PROTEIN-RELATED"/>
    <property type="match status" value="1"/>
</dbReference>
<accession>A0AAV7N3J2</accession>
<evidence type="ECO:0000313" key="2">
    <source>
        <dbReference type="Proteomes" id="UP001066276"/>
    </source>
</evidence>
<name>A0AAV7N3J2_PLEWA</name>
<proteinExistence type="predicted"/>
<evidence type="ECO:0000313" key="1">
    <source>
        <dbReference type="EMBL" id="KAJ1109809.1"/>
    </source>
</evidence>
<evidence type="ECO:0008006" key="3">
    <source>
        <dbReference type="Google" id="ProtNLM"/>
    </source>
</evidence>